<reference evidence="1" key="1">
    <citation type="submission" date="2021-06" db="EMBL/GenBank/DDBJ databases">
        <authorList>
            <person name="Kallberg Y."/>
            <person name="Tangrot J."/>
            <person name="Rosling A."/>
        </authorList>
    </citation>
    <scope>NUCLEOTIDE SEQUENCE</scope>
    <source>
        <strain evidence="1">MA453B</strain>
    </source>
</reference>
<dbReference type="OrthoDB" id="2425797at2759"/>
<accession>A0A9N9FFS5</accession>
<dbReference type="AlphaFoldDB" id="A0A9N9FFS5"/>
<comment type="caution">
    <text evidence="1">The sequence shown here is derived from an EMBL/GenBank/DDBJ whole genome shotgun (WGS) entry which is preliminary data.</text>
</comment>
<dbReference type="SUPFAM" id="SSF69322">
    <property type="entry name" value="Tricorn protease domain 2"/>
    <property type="match status" value="1"/>
</dbReference>
<sequence>MISNSDNSHVKIPIEEAPDKSRKILEIVCSPNMKHVAALDEDSNISLWTQEQLLENKKTIHIDNICTKEKGKRIFAISDDKYVSISLYRVDPYNFKIFDFETEKEIPLTFPDWQNEIDFLSFICNGKLIIFNDTIYEITMCDIEELSIKSHILIEWDCTLESIKISDDEELLLLYISGEQYKLMDSYNLKNPIDAQKIQELYIIRSYETSDKIIYMIDGKVLIDELVPDNWVEYLRKELKDTNNIIAPDDKKRHLDILPSFYPNEKNFILHCEVLENDDLISITRIGLIIWTYKHPDIKMLYYWNDWNGCLEDFDFEKTKKNAAFQNFFEDNIVEEFYLTCYGKILLKIFTSLRDDKWIEFLGEKCIDKCLQNNNHLISKITLLSIIFENFKELSEKHPRFIANILSKIGFVVPSTIVIPNSNSSHLSSYGRYPEHHFLIY</sequence>
<evidence type="ECO:0000313" key="1">
    <source>
        <dbReference type="EMBL" id="CAG8531108.1"/>
    </source>
</evidence>
<name>A0A9N9FFS5_9GLOM</name>
<evidence type="ECO:0000313" key="2">
    <source>
        <dbReference type="Proteomes" id="UP000789405"/>
    </source>
</evidence>
<proteinExistence type="predicted"/>
<dbReference type="EMBL" id="CAJVPY010001655">
    <property type="protein sequence ID" value="CAG8531108.1"/>
    <property type="molecule type" value="Genomic_DNA"/>
</dbReference>
<protein>
    <submittedName>
        <fullName evidence="1">22329_t:CDS:1</fullName>
    </submittedName>
</protein>
<gene>
    <name evidence="1" type="ORF">DERYTH_LOCUS4348</name>
</gene>
<dbReference type="Proteomes" id="UP000789405">
    <property type="component" value="Unassembled WGS sequence"/>
</dbReference>
<keyword evidence="2" id="KW-1185">Reference proteome</keyword>
<organism evidence="1 2">
    <name type="scientific">Dentiscutata erythropus</name>
    <dbReference type="NCBI Taxonomy" id="1348616"/>
    <lineage>
        <taxon>Eukaryota</taxon>
        <taxon>Fungi</taxon>
        <taxon>Fungi incertae sedis</taxon>
        <taxon>Mucoromycota</taxon>
        <taxon>Glomeromycotina</taxon>
        <taxon>Glomeromycetes</taxon>
        <taxon>Diversisporales</taxon>
        <taxon>Gigasporaceae</taxon>
        <taxon>Dentiscutata</taxon>
    </lineage>
</organism>